<dbReference type="CDD" id="cd03809">
    <property type="entry name" value="GT4_MtfB-like"/>
    <property type="match status" value="1"/>
</dbReference>
<dbReference type="GO" id="GO:0016757">
    <property type="term" value="F:glycosyltransferase activity"/>
    <property type="evidence" value="ECO:0007669"/>
    <property type="project" value="InterPro"/>
</dbReference>
<dbReference type="InterPro" id="IPR028098">
    <property type="entry name" value="Glyco_trans_4-like_N"/>
</dbReference>
<evidence type="ECO:0000313" key="5">
    <source>
        <dbReference type="EMBL" id="KKU88161.1"/>
    </source>
</evidence>
<dbReference type="Proteomes" id="UP000034739">
    <property type="component" value="Unassembled WGS sequence"/>
</dbReference>
<protein>
    <submittedName>
        <fullName evidence="5">Glycosyl transferase group 1</fullName>
    </submittedName>
</protein>
<dbReference type="PANTHER" id="PTHR46401:SF2">
    <property type="entry name" value="GLYCOSYLTRANSFERASE WBBK-RELATED"/>
    <property type="match status" value="1"/>
</dbReference>
<dbReference type="Gene3D" id="3.40.50.2000">
    <property type="entry name" value="Glycogen Phosphorylase B"/>
    <property type="match status" value="2"/>
</dbReference>
<evidence type="ECO:0000256" key="1">
    <source>
        <dbReference type="ARBA" id="ARBA00022679"/>
    </source>
</evidence>
<dbReference type="SUPFAM" id="SSF53756">
    <property type="entry name" value="UDP-Glycosyltransferase/glycogen phosphorylase"/>
    <property type="match status" value="1"/>
</dbReference>
<dbReference type="AlphaFoldDB" id="A0A0G1U299"/>
<keyword evidence="1 5" id="KW-0808">Transferase</keyword>
<feature type="domain" description="Glycosyl transferase family 1" evidence="2">
    <location>
        <begin position="395"/>
        <end position="562"/>
    </location>
</feature>
<dbReference type="InterPro" id="IPR029044">
    <property type="entry name" value="Nucleotide-diphossugar_trans"/>
</dbReference>
<comment type="caution">
    <text evidence="5">The sequence shown here is derived from an EMBL/GenBank/DDBJ whole genome shotgun (WGS) entry which is preliminary data.</text>
</comment>
<dbReference type="SUPFAM" id="SSF53448">
    <property type="entry name" value="Nucleotide-diphospho-sugar transferases"/>
    <property type="match status" value="1"/>
</dbReference>
<dbReference type="InterPro" id="IPR001173">
    <property type="entry name" value="Glyco_trans_2-like"/>
</dbReference>
<dbReference type="EMBL" id="LCOY01000012">
    <property type="protein sequence ID" value="KKU88161.1"/>
    <property type="molecule type" value="Genomic_DNA"/>
</dbReference>
<accession>A0A0G1U299</accession>
<dbReference type="Pfam" id="PF00535">
    <property type="entry name" value="Glycos_transf_2"/>
    <property type="match status" value="1"/>
</dbReference>
<evidence type="ECO:0000313" key="6">
    <source>
        <dbReference type="Proteomes" id="UP000034739"/>
    </source>
</evidence>
<dbReference type="Gene3D" id="3.90.550.10">
    <property type="entry name" value="Spore Coat Polysaccharide Biosynthesis Protein SpsA, Chain A"/>
    <property type="match status" value="1"/>
</dbReference>
<dbReference type="Pfam" id="PF13439">
    <property type="entry name" value="Glyco_transf_4"/>
    <property type="match status" value="1"/>
</dbReference>
<dbReference type="PANTHER" id="PTHR46401">
    <property type="entry name" value="GLYCOSYLTRANSFERASE WBBK-RELATED"/>
    <property type="match status" value="1"/>
</dbReference>
<dbReference type="Pfam" id="PF00534">
    <property type="entry name" value="Glycos_transf_1"/>
    <property type="match status" value="1"/>
</dbReference>
<feature type="domain" description="Glycosyltransferase 2-like" evidence="3">
    <location>
        <begin position="45"/>
        <end position="127"/>
    </location>
</feature>
<proteinExistence type="predicted"/>
<gene>
    <name evidence="5" type="ORF">UY16_C0012G0002</name>
</gene>
<evidence type="ECO:0000259" key="2">
    <source>
        <dbReference type="Pfam" id="PF00534"/>
    </source>
</evidence>
<feature type="domain" description="Glycosyltransferase subfamily 4-like N-terminal" evidence="4">
    <location>
        <begin position="328"/>
        <end position="385"/>
    </location>
</feature>
<evidence type="ECO:0000259" key="4">
    <source>
        <dbReference type="Pfam" id="PF13439"/>
    </source>
</evidence>
<evidence type="ECO:0000259" key="3">
    <source>
        <dbReference type="Pfam" id="PF00535"/>
    </source>
</evidence>
<organism evidence="5 6">
    <name type="scientific">Candidatus Gottesmanbacteria bacterium GW2011_GWA2_47_9</name>
    <dbReference type="NCBI Taxonomy" id="1618445"/>
    <lineage>
        <taxon>Bacteria</taxon>
        <taxon>Candidatus Gottesmaniibacteriota</taxon>
    </lineage>
</organism>
<name>A0A0G1U299_9BACT</name>
<dbReference type="InterPro" id="IPR001296">
    <property type="entry name" value="Glyco_trans_1"/>
</dbReference>
<reference evidence="5 6" key="1">
    <citation type="journal article" date="2015" name="Nature">
        <title>rRNA introns, odd ribosomes, and small enigmatic genomes across a large radiation of phyla.</title>
        <authorList>
            <person name="Brown C.T."/>
            <person name="Hug L.A."/>
            <person name="Thomas B.C."/>
            <person name="Sharon I."/>
            <person name="Castelle C.J."/>
            <person name="Singh A."/>
            <person name="Wilkins M.J."/>
            <person name="Williams K.H."/>
            <person name="Banfield J.F."/>
        </authorList>
    </citation>
    <scope>NUCLEOTIDE SEQUENCE [LARGE SCALE GENOMIC DNA]</scope>
</reference>
<sequence length="589" mass="67360">MIYSSNVWFIILTYQPSKLKLLARLRVFKGLPYILVDNSVQKNEYPKDINVLQTGENLGYAGGMNRGIAYCLSHGATWVVVANEDIDITEKALKDFVEKLRAVNPGIAGPTIGKLDKKRWTTILGEGVDYISGSFMAIHRKVIDQIGKFYEPYFIYYEDTELCVRARRAGFPLTHMPLRFSHADGTTFGANSFLHQYYLARNHLLFVARNSPVEVKLYEFLRHPKTIWEHVIKKEWGALTGIRDYFFRRFNNEYRLYSFGEGIRGIREIRERWGERMNEVRLPRAGWSTLWLPAHLRLFPVDVFLGLAQTLPASPSRSIGFIYDVGFLFHPEAYGKSAARLEKQTAQLVKRADHIITISESSKRDIFNQYGIEKDNVTVSYPGVDEYFIRPRLARQGEAFRNARPYFLFVGSLNKAKDLPTAIEAFAIFLKKMKKPYDFLLIGGDYWPDPAIDASINRFKLNNRVKKLGFVADEQLAPYYRATTAFVTTALHEGFCLPAAEAMVCGTPVVALDRGSLKEVVGDGGIVVEERRLKSAITDLADALLKVTDLKMRERLSKQAVKRAKLFSWRKFAENVFSLYKDGFPLSRE</sequence>
<dbReference type="GO" id="GO:0009103">
    <property type="term" value="P:lipopolysaccharide biosynthetic process"/>
    <property type="evidence" value="ECO:0007669"/>
    <property type="project" value="TreeGrafter"/>
</dbReference>